<dbReference type="PROSITE" id="PS51318">
    <property type="entry name" value="TAT"/>
    <property type="match status" value="1"/>
</dbReference>
<dbReference type="RefSeq" id="WP_238182410.1">
    <property type="nucleotide sequence ID" value="NZ_BPRB01000098.1"/>
</dbReference>
<evidence type="ECO:0000259" key="1">
    <source>
        <dbReference type="Pfam" id="PF04909"/>
    </source>
</evidence>
<comment type="caution">
    <text evidence="2">The sequence shown here is derived from an EMBL/GenBank/DDBJ whole genome shotgun (WGS) entry which is preliminary data.</text>
</comment>
<evidence type="ECO:0000313" key="2">
    <source>
        <dbReference type="EMBL" id="GJE59852.1"/>
    </source>
</evidence>
<dbReference type="InterPro" id="IPR052358">
    <property type="entry name" value="Aro_Compnd_Degr_Hydrolases"/>
</dbReference>
<dbReference type="PANTHER" id="PTHR35563:SF2">
    <property type="entry name" value="BARREL METAL-DEPENDENT HYDROLASE, PUTATIVE (AFU_ORTHOLOGUE AFUA_1G16240)-RELATED"/>
    <property type="match status" value="1"/>
</dbReference>
<keyword evidence="2" id="KW-0378">Hydrolase</keyword>
<dbReference type="Gene3D" id="3.20.20.140">
    <property type="entry name" value="Metal-dependent hydrolases"/>
    <property type="match status" value="1"/>
</dbReference>
<dbReference type="PANTHER" id="PTHR35563">
    <property type="entry name" value="BARREL METAL-DEPENDENT HYDROLASE, PUTATIVE (AFU_ORTHOLOGUE AFUA_1G16240)-RELATED"/>
    <property type="match status" value="1"/>
</dbReference>
<dbReference type="InterPro" id="IPR006680">
    <property type="entry name" value="Amidohydro-rel"/>
</dbReference>
<proteinExistence type="predicted"/>
<gene>
    <name evidence="2" type="ORF">MPOCJGCO_1954</name>
</gene>
<dbReference type="InterPro" id="IPR006311">
    <property type="entry name" value="TAT_signal"/>
</dbReference>
<protein>
    <submittedName>
        <fullName evidence="2">4-sulfomuconolactone hydrolase</fullName>
    </submittedName>
</protein>
<dbReference type="InterPro" id="IPR032466">
    <property type="entry name" value="Metal_Hydrolase"/>
</dbReference>
<feature type="domain" description="Amidohydrolase-related" evidence="1">
    <location>
        <begin position="34"/>
        <end position="290"/>
    </location>
</feature>
<evidence type="ECO:0000313" key="3">
    <source>
        <dbReference type="Proteomes" id="UP001055057"/>
    </source>
</evidence>
<accession>A0ABQ4TYB9</accession>
<sequence length="295" mass="31848">MISRRDLTYGLAGLAAAGALPRGGAAAAEAVTAVDSHAHVFRRGLPLADARRYAPDYDATPEDYLAVLDANGMSQGVLVQPSFLGTDNGYMLEALKRHPGRFRGIAVVRPEISRDELQALAAAGVVGIRLNLVGAPDPAFSAGPWPGFLKNLADLGWQVEVQAEARRWPVLLDPLLQAGVTVVADHFGKPDPKLGVDDPGFRHLLAAGAGGRVRVKLSGSYRNGDGLPAAAIPLLRRHLGLERLVWGSDWPHTQFETATDYRRVRAELDTWLPDPAERRIVLSDAPRALFWPMRG</sequence>
<dbReference type="EMBL" id="BPRB01000098">
    <property type="protein sequence ID" value="GJE59852.1"/>
    <property type="molecule type" value="Genomic_DNA"/>
</dbReference>
<dbReference type="Proteomes" id="UP001055057">
    <property type="component" value="Unassembled WGS sequence"/>
</dbReference>
<organism evidence="2 3">
    <name type="scientific">Methylobacterium trifolii</name>
    <dbReference type="NCBI Taxonomy" id="1003092"/>
    <lineage>
        <taxon>Bacteria</taxon>
        <taxon>Pseudomonadati</taxon>
        <taxon>Pseudomonadota</taxon>
        <taxon>Alphaproteobacteria</taxon>
        <taxon>Hyphomicrobiales</taxon>
        <taxon>Methylobacteriaceae</taxon>
        <taxon>Methylobacterium</taxon>
    </lineage>
</organism>
<dbReference type="Pfam" id="PF04909">
    <property type="entry name" value="Amidohydro_2"/>
    <property type="match status" value="1"/>
</dbReference>
<reference evidence="2" key="2">
    <citation type="submission" date="2021-08" db="EMBL/GenBank/DDBJ databases">
        <authorList>
            <person name="Tani A."/>
            <person name="Ola A."/>
            <person name="Ogura Y."/>
            <person name="Katsura K."/>
            <person name="Hayashi T."/>
        </authorList>
    </citation>
    <scope>NUCLEOTIDE SEQUENCE</scope>
    <source>
        <strain evidence="2">DSM 23632</strain>
    </source>
</reference>
<dbReference type="SUPFAM" id="SSF51556">
    <property type="entry name" value="Metallo-dependent hydrolases"/>
    <property type="match status" value="1"/>
</dbReference>
<dbReference type="GO" id="GO:0016787">
    <property type="term" value="F:hydrolase activity"/>
    <property type="evidence" value="ECO:0007669"/>
    <property type="project" value="UniProtKB-KW"/>
</dbReference>
<reference evidence="2" key="1">
    <citation type="journal article" date="2021" name="Front. Microbiol.">
        <title>Comprehensive Comparative Genomics and Phenotyping of Methylobacterium Species.</title>
        <authorList>
            <person name="Alessa O."/>
            <person name="Ogura Y."/>
            <person name="Fujitani Y."/>
            <person name="Takami H."/>
            <person name="Hayashi T."/>
            <person name="Sahin N."/>
            <person name="Tani A."/>
        </authorList>
    </citation>
    <scope>NUCLEOTIDE SEQUENCE</scope>
    <source>
        <strain evidence="2">DSM 23632</strain>
    </source>
</reference>
<name>A0ABQ4TYB9_9HYPH</name>
<keyword evidence="3" id="KW-1185">Reference proteome</keyword>